<dbReference type="SMART" id="SM00034">
    <property type="entry name" value="CLECT"/>
    <property type="match status" value="2"/>
</dbReference>
<feature type="chain" id="PRO_5037631439" evidence="2">
    <location>
        <begin position="18"/>
        <end position="307"/>
    </location>
</feature>
<dbReference type="InterPro" id="IPR016186">
    <property type="entry name" value="C-type_lectin-like/link_sf"/>
</dbReference>
<dbReference type="Pfam" id="PF00059">
    <property type="entry name" value="Lectin_C"/>
    <property type="match status" value="1"/>
</dbReference>
<dbReference type="WBParaSite" id="ACRNAN_scaffold4312.g22498.t1">
    <property type="protein sequence ID" value="ACRNAN_scaffold4312.g22498.t1"/>
    <property type="gene ID" value="ACRNAN_scaffold4312.g22498"/>
</dbReference>
<evidence type="ECO:0000313" key="4">
    <source>
        <dbReference type="Proteomes" id="UP000887540"/>
    </source>
</evidence>
<keyword evidence="1" id="KW-1015">Disulfide bond</keyword>
<feature type="domain" description="C-type lectin" evidence="3">
    <location>
        <begin position="28"/>
        <end position="145"/>
    </location>
</feature>
<dbReference type="CDD" id="cd00037">
    <property type="entry name" value="CLECT"/>
    <property type="match status" value="1"/>
</dbReference>
<dbReference type="InterPro" id="IPR050111">
    <property type="entry name" value="C-type_lectin/snaclec_domain"/>
</dbReference>
<reference evidence="5" key="1">
    <citation type="submission" date="2022-11" db="UniProtKB">
        <authorList>
            <consortium name="WormBaseParasite"/>
        </authorList>
    </citation>
    <scope>IDENTIFICATION</scope>
</reference>
<sequence>MTCKFLFFSSILSLALATCPPGMISGLSSNICYLLVKDPKTWTAAEYDCNEKGGNLASVSDAFQNNLLLGNASKELTTDSYWIGGSNILLSNGRWAWSDLINFTYSNWASGQPQSNISACIYPKISTSGKWYSDNCFIAKPYICEIPQVTIINPNSTKCPDGWTYLAYMEKCYQFISSTGSYYFDDARLECKSLNKNADLASIHDFNENTILSALSLNQIDASNDNSFDGCGTGDVVDICCVFIGLYSKSPNNWTWTDGSNVDYTQWLNNTNPSTGYAIILVGRILQNFWGILDNCASALCEMKPLQ</sequence>
<name>A0A914DXG4_9BILA</name>
<dbReference type="InterPro" id="IPR018378">
    <property type="entry name" value="C-type_lectin_CS"/>
</dbReference>
<evidence type="ECO:0000256" key="2">
    <source>
        <dbReference type="SAM" id="SignalP"/>
    </source>
</evidence>
<dbReference type="AlphaFoldDB" id="A0A914DXG4"/>
<dbReference type="PROSITE" id="PS00615">
    <property type="entry name" value="C_TYPE_LECTIN_1"/>
    <property type="match status" value="1"/>
</dbReference>
<evidence type="ECO:0000256" key="1">
    <source>
        <dbReference type="ARBA" id="ARBA00023157"/>
    </source>
</evidence>
<dbReference type="Proteomes" id="UP000887540">
    <property type="component" value="Unplaced"/>
</dbReference>
<organism evidence="4 5">
    <name type="scientific">Acrobeloides nanus</name>
    <dbReference type="NCBI Taxonomy" id="290746"/>
    <lineage>
        <taxon>Eukaryota</taxon>
        <taxon>Metazoa</taxon>
        <taxon>Ecdysozoa</taxon>
        <taxon>Nematoda</taxon>
        <taxon>Chromadorea</taxon>
        <taxon>Rhabditida</taxon>
        <taxon>Tylenchina</taxon>
        <taxon>Cephalobomorpha</taxon>
        <taxon>Cephaloboidea</taxon>
        <taxon>Cephalobidae</taxon>
        <taxon>Acrobeloides</taxon>
    </lineage>
</organism>
<keyword evidence="4" id="KW-1185">Reference proteome</keyword>
<feature type="signal peptide" evidence="2">
    <location>
        <begin position="1"/>
        <end position="17"/>
    </location>
</feature>
<dbReference type="PANTHER" id="PTHR22803">
    <property type="entry name" value="MANNOSE, PHOSPHOLIPASE, LECTIN RECEPTOR RELATED"/>
    <property type="match status" value="1"/>
</dbReference>
<evidence type="ECO:0000259" key="3">
    <source>
        <dbReference type="PROSITE" id="PS50041"/>
    </source>
</evidence>
<feature type="domain" description="C-type lectin" evidence="3">
    <location>
        <begin position="168"/>
        <end position="290"/>
    </location>
</feature>
<dbReference type="SUPFAM" id="SSF56436">
    <property type="entry name" value="C-type lectin-like"/>
    <property type="match status" value="2"/>
</dbReference>
<dbReference type="PROSITE" id="PS50041">
    <property type="entry name" value="C_TYPE_LECTIN_2"/>
    <property type="match status" value="2"/>
</dbReference>
<proteinExistence type="predicted"/>
<accession>A0A914DXG4</accession>
<dbReference type="Gene3D" id="3.10.100.10">
    <property type="entry name" value="Mannose-Binding Protein A, subunit A"/>
    <property type="match status" value="2"/>
</dbReference>
<keyword evidence="2" id="KW-0732">Signal</keyword>
<dbReference type="InterPro" id="IPR016187">
    <property type="entry name" value="CTDL_fold"/>
</dbReference>
<evidence type="ECO:0000313" key="5">
    <source>
        <dbReference type="WBParaSite" id="ACRNAN_scaffold4312.g22498.t1"/>
    </source>
</evidence>
<dbReference type="InterPro" id="IPR001304">
    <property type="entry name" value="C-type_lectin-like"/>
</dbReference>
<protein>
    <submittedName>
        <fullName evidence="5">C-type lectin domain-containing protein</fullName>
    </submittedName>
</protein>